<dbReference type="KEGG" id="uam:UABAM_00330"/>
<dbReference type="AlphaFoldDB" id="A0A5S9II37"/>
<evidence type="ECO:0008006" key="3">
    <source>
        <dbReference type="Google" id="ProtNLM"/>
    </source>
</evidence>
<reference evidence="1 2" key="1">
    <citation type="submission" date="2019-08" db="EMBL/GenBank/DDBJ databases">
        <title>Complete genome sequence of Candidatus Uab amorphum.</title>
        <authorList>
            <person name="Shiratori T."/>
            <person name="Suzuki S."/>
            <person name="Kakizawa Y."/>
            <person name="Ishida K."/>
        </authorList>
    </citation>
    <scope>NUCLEOTIDE SEQUENCE [LARGE SCALE GENOMIC DNA]</scope>
    <source>
        <strain evidence="1 2">SRT547</strain>
    </source>
</reference>
<evidence type="ECO:0000313" key="1">
    <source>
        <dbReference type="EMBL" id="BBM81987.1"/>
    </source>
</evidence>
<keyword evidence="2" id="KW-1185">Reference proteome</keyword>
<protein>
    <recommendedName>
        <fullName evidence="3">Arrestin-like N-terminal domain-containing protein</fullName>
    </recommendedName>
</protein>
<accession>A0A5S9II37</accession>
<name>A0A5S9II37_UABAM</name>
<evidence type="ECO:0000313" key="2">
    <source>
        <dbReference type="Proteomes" id="UP000326354"/>
    </source>
</evidence>
<organism evidence="1 2">
    <name type="scientific">Uabimicrobium amorphum</name>
    <dbReference type="NCBI Taxonomy" id="2596890"/>
    <lineage>
        <taxon>Bacteria</taxon>
        <taxon>Pseudomonadati</taxon>
        <taxon>Planctomycetota</taxon>
        <taxon>Candidatus Uabimicrobiia</taxon>
        <taxon>Candidatus Uabimicrobiales</taxon>
        <taxon>Candidatus Uabimicrobiaceae</taxon>
        <taxon>Candidatus Uabimicrobium</taxon>
    </lineage>
</organism>
<gene>
    <name evidence="1" type="ORF">UABAM_00330</name>
</gene>
<dbReference type="RefSeq" id="WP_151966247.1">
    <property type="nucleotide sequence ID" value="NZ_AP019860.1"/>
</dbReference>
<proteinExistence type="predicted"/>
<dbReference type="EMBL" id="AP019860">
    <property type="protein sequence ID" value="BBM81987.1"/>
    <property type="molecule type" value="Genomic_DNA"/>
</dbReference>
<dbReference type="Proteomes" id="UP000326354">
    <property type="component" value="Chromosome"/>
</dbReference>
<sequence>MIMYGTVKPKLIKDAELKIEAPIENPQIGESSSFTAKITSDTSYHTDFILFELINERTDKRAPLDKVTSRSRYLYRHNIEKDLDGGEEEYCFDIRIPMHKEASRNDKFIRIRWKLNSQVYLKKSSDEKELLCVESTPLEVEVV</sequence>